<name>A0A327NSI6_9BACT</name>
<reference evidence="2 3" key="1">
    <citation type="submission" date="2018-06" db="EMBL/GenBank/DDBJ databases">
        <title>Spirosoma sp. HMF3257 Genome sequencing and assembly.</title>
        <authorList>
            <person name="Kang H."/>
            <person name="Cha I."/>
            <person name="Kim H."/>
            <person name="Kang J."/>
            <person name="Joh K."/>
        </authorList>
    </citation>
    <scope>NUCLEOTIDE SEQUENCE [LARGE SCALE GENOMIC DNA]</scope>
    <source>
        <strain evidence="2 3">HMF3257</strain>
    </source>
</reference>
<dbReference type="Proteomes" id="UP000249016">
    <property type="component" value="Unassembled WGS sequence"/>
</dbReference>
<accession>A0A327NSI6</accession>
<keyword evidence="1" id="KW-0732">Signal</keyword>
<organism evidence="2 3">
    <name type="scientific">Spirosoma telluris</name>
    <dbReference type="NCBI Taxonomy" id="2183553"/>
    <lineage>
        <taxon>Bacteria</taxon>
        <taxon>Pseudomonadati</taxon>
        <taxon>Bacteroidota</taxon>
        <taxon>Cytophagia</taxon>
        <taxon>Cytophagales</taxon>
        <taxon>Cytophagaceae</taxon>
        <taxon>Spirosoma</taxon>
    </lineage>
</organism>
<proteinExistence type="predicted"/>
<dbReference type="RefSeq" id="WP_146619207.1">
    <property type="nucleotide sequence ID" value="NZ_QLII01000001.1"/>
</dbReference>
<evidence type="ECO:0000256" key="1">
    <source>
        <dbReference type="SAM" id="SignalP"/>
    </source>
</evidence>
<feature type="signal peptide" evidence="1">
    <location>
        <begin position="1"/>
        <end position="20"/>
    </location>
</feature>
<keyword evidence="3" id="KW-1185">Reference proteome</keyword>
<sequence>MKKILYMLAMALVVNLSACEQDKNAPGIQDLQATDNAVTFTGYKYFERIPIGETSIAGGGAITITMTLPDASPRTFKEITQVGASTINASLNQTTFKTTANTLASKISATGKTATFTTTIANYLAFKKLAAMPSTTASNGIVTYSDMQFFFLLTLDDGSTVIPVEYRVRVRA</sequence>
<protein>
    <submittedName>
        <fullName evidence="2">Uncharacterized protein</fullName>
    </submittedName>
</protein>
<dbReference type="EMBL" id="QLII01000001">
    <property type="protein sequence ID" value="RAI75698.1"/>
    <property type="molecule type" value="Genomic_DNA"/>
</dbReference>
<dbReference type="AlphaFoldDB" id="A0A327NSI6"/>
<evidence type="ECO:0000313" key="2">
    <source>
        <dbReference type="EMBL" id="RAI75698.1"/>
    </source>
</evidence>
<evidence type="ECO:0000313" key="3">
    <source>
        <dbReference type="Proteomes" id="UP000249016"/>
    </source>
</evidence>
<comment type="caution">
    <text evidence="2">The sequence shown here is derived from an EMBL/GenBank/DDBJ whole genome shotgun (WGS) entry which is preliminary data.</text>
</comment>
<dbReference type="OrthoDB" id="884074at2"/>
<feature type="chain" id="PRO_5016257385" evidence="1">
    <location>
        <begin position="21"/>
        <end position="172"/>
    </location>
</feature>
<gene>
    <name evidence="2" type="ORF">HMF3257_18850</name>
</gene>